<dbReference type="Proteomes" id="UP001142055">
    <property type="component" value="Chromosome 3"/>
</dbReference>
<dbReference type="EMBL" id="JAPWDV010000003">
    <property type="protein sequence ID" value="KAJ6216117.1"/>
    <property type="molecule type" value="Genomic_DNA"/>
</dbReference>
<proteinExistence type="predicted"/>
<dbReference type="OMA" id="KSIICEH"/>
<accession>A0A9Q0M1D3</accession>
<dbReference type="AlphaFoldDB" id="A0A9Q0M1D3"/>
<sequence>MYQRQYRTFEDLTEPCWLMLTRESIIVTYQMKSIICEHRWDHIKHIKTDRLSSKPSSSAASSSAAAAAECETISKSDHNQSNATQHNRFNIIRIRFNNDQIKSKQYRFDSRIILDEFLSEAIRIDRLSRIMTRSFLLFNRIKYVPIVSPDDELFYIDDRNRKKNTKHG</sequence>
<protein>
    <submittedName>
        <fullName evidence="1">Uncharacterized protein</fullName>
    </submittedName>
</protein>
<keyword evidence="2" id="KW-1185">Reference proteome</keyword>
<comment type="caution">
    <text evidence="1">The sequence shown here is derived from an EMBL/GenBank/DDBJ whole genome shotgun (WGS) entry which is preliminary data.</text>
</comment>
<name>A0A9Q0M1D3_BLOTA</name>
<organism evidence="1 2">
    <name type="scientific">Blomia tropicalis</name>
    <name type="common">Mite</name>
    <dbReference type="NCBI Taxonomy" id="40697"/>
    <lineage>
        <taxon>Eukaryota</taxon>
        <taxon>Metazoa</taxon>
        <taxon>Ecdysozoa</taxon>
        <taxon>Arthropoda</taxon>
        <taxon>Chelicerata</taxon>
        <taxon>Arachnida</taxon>
        <taxon>Acari</taxon>
        <taxon>Acariformes</taxon>
        <taxon>Sarcoptiformes</taxon>
        <taxon>Astigmata</taxon>
        <taxon>Glycyphagoidea</taxon>
        <taxon>Echimyopodidae</taxon>
        <taxon>Blomia</taxon>
    </lineage>
</organism>
<evidence type="ECO:0000313" key="1">
    <source>
        <dbReference type="EMBL" id="KAJ6216117.1"/>
    </source>
</evidence>
<gene>
    <name evidence="1" type="ORF">RDWZM_007274</name>
</gene>
<evidence type="ECO:0000313" key="2">
    <source>
        <dbReference type="Proteomes" id="UP001142055"/>
    </source>
</evidence>
<reference evidence="1" key="1">
    <citation type="submission" date="2022-12" db="EMBL/GenBank/DDBJ databases">
        <title>Genome assemblies of Blomia tropicalis.</title>
        <authorList>
            <person name="Cui Y."/>
        </authorList>
    </citation>
    <scope>NUCLEOTIDE SEQUENCE</scope>
    <source>
        <tissue evidence="1">Adult mites</tissue>
    </source>
</reference>